<feature type="transmembrane region" description="Helical" evidence="8">
    <location>
        <begin position="128"/>
        <end position="149"/>
    </location>
</feature>
<dbReference type="Gene3D" id="1.25.40.10">
    <property type="entry name" value="Tetratricopeptide repeat domain"/>
    <property type="match status" value="1"/>
</dbReference>
<evidence type="ECO:0000256" key="7">
    <source>
        <dbReference type="PROSITE-ProRule" id="PRU00339"/>
    </source>
</evidence>
<organism evidence="10 11">
    <name type="scientific">Sphingobacterium phlebotomi</name>
    <dbReference type="NCBI Taxonomy" id="2605433"/>
    <lineage>
        <taxon>Bacteria</taxon>
        <taxon>Pseudomonadati</taxon>
        <taxon>Bacteroidota</taxon>
        <taxon>Sphingobacteriia</taxon>
        <taxon>Sphingobacteriales</taxon>
        <taxon>Sphingobacteriaceae</taxon>
        <taxon>Sphingobacterium</taxon>
    </lineage>
</organism>
<name>A0A5D4H325_9SPHI</name>
<reference evidence="10 11" key="1">
    <citation type="submission" date="2019-08" db="EMBL/GenBank/DDBJ databases">
        <title>Phlebobacter frassis gen. nov. sp. nov., a new member of family Sphingobacteriaceae isolated from sand fly rearing media.</title>
        <authorList>
            <person name="Kakumanu M.L."/>
            <person name="Marayati B.F."/>
            <person name="Wada-Katsumata A."/>
            <person name="Wasserberg G."/>
            <person name="Schal C."/>
            <person name="Apperson C.S."/>
            <person name="Ponnusamy L."/>
        </authorList>
    </citation>
    <scope>NUCLEOTIDE SEQUENCE [LARGE SCALE GENOMIC DNA]</scope>
    <source>
        <strain evidence="10 11">SSI9</strain>
    </source>
</reference>
<dbReference type="Pfam" id="PF02163">
    <property type="entry name" value="Peptidase_M50"/>
    <property type="match status" value="1"/>
</dbReference>
<feature type="repeat" description="TPR" evidence="7">
    <location>
        <begin position="291"/>
        <end position="324"/>
    </location>
</feature>
<comment type="caution">
    <text evidence="10">The sequence shown here is derived from an EMBL/GenBank/DDBJ whole genome shotgun (WGS) entry which is preliminary data.</text>
</comment>
<dbReference type="GO" id="GO:0016020">
    <property type="term" value="C:membrane"/>
    <property type="evidence" value="ECO:0007669"/>
    <property type="project" value="UniProtKB-SubCell"/>
</dbReference>
<keyword evidence="7" id="KW-0802">TPR repeat</keyword>
<feature type="transmembrane region" description="Helical" evidence="8">
    <location>
        <begin position="12"/>
        <end position="38"/>
    </location>
</feature>
<keyword evidence="11" id="KW-1185">Reference proteome</keyword>
<comment type="cofactor">
    <cofactor evidence="1">
        <name>Zn(2+)</name>
        <dbReference type="ChEBI" id="CHEBI:29105"/>
    </cofactor>
</comment>
<evidence type="ECO:0000256" key="8">
    <source>
        <dbReference type="SAM" id="Phobius"/>
    </source>
</evidence>
<evidence type="ECO:0000256" key="5">
    <source>
        <dbReference type="ARBA" id="ARBA00022989"/>
    </source>
</evidence>
<evidence type="ECO:0000256" key="2">
    <source>
        <dbReference type="ARBA" id="ARBA00004141"/>
    </source>
</evidence>
<gene>
    <name evidence="10" type="ORF">FXV77_14520</name>
</gene>
<protein>
    <recommendedName>
        <fullName evidence="9">Peptidase M50 domain-containing protein</fullName>
    </recommendedName>
</protein>
<keyword evidence="5 8" id="KW-1133">Transmembrane helix</keyword>
<dbReference type="GO" id="GO:0006508">
    <property type="term" value="P:proteolysis"/>
    <property type="evidence" value="ECO:0007669"/>
    <property type="project" value="InterPro"/>
</dbReference>
<evidence type="ECO:0000256" key="4">
    <source>
        <dbReference type="ARBA" id="ARBA00022692"/>
    </source>
</evidence>
<dbReference type="InterPro" id="IPR008915">
    <property type="entry name" value="Peptidase_M50"/>
</dbReference>
<evidence type="ECO:0000313" key="10">
    <source>
        <dbReference type="EMBL" id="TYR34682.1"/>
    </source>
</evidence>
<comment type="similarity">
    <text evidence="3">Belongs to the peptidase M50B family.</text>
</comment>
<dbReference type="SUPFAM" id="SSF48452">
    <property type="entry name" value="TPR-like"/>
    <property type="match status" value="1"/>
</dbReference>
<feature type="domain" description="Peptidase M50" evidence="9">
    <location>
        <begin position="61"/>
        <end position="297"/>
    </location>
</feature>
<evidence type="ECO:0000256" key="6">
    <source>
        <dbReference type="ARBA" id="ARBA00023136"/>
    </source>
</evidence>
<evidence type="ECO:0000256" key="1">
    <source>
        <dbReference type="ARBA" id="ARBA00001947"/>
    </source>
</evidence>
<evidence type="ECO:0000313" key="11">
    <source>
        <dbReference type="Proteomes" id="UP000322362"/>
    </source>
</evidence>
<sequence>MKHHDKRLSLSVLLKLFLLVVSVQSLLLFGVGAVLSTFDGEWEALGFLAINLGVLAVSAKIGVIVHELGHWCGARLVGEYPCRLKFGKGHVILRTHFFKTKLTIYHKLREAHIITIFSDRKNYRIRKFIYVVMGPMANLLLAGLFFLVFPLSSNFAHEVCIGILGCMVNGFLFLGNLWPHKTRVHNIPSYSDGLLIWNLLFSKKKQDLEDHLLNDFMDAEDALYAEDYNSALQLFEACLAKVDDPKLEIRWACIINAAICKGQLGDLDGYFTYLKRVEEEFGDEIPGQLAGPLYQNLALVYFLKDQLEDAGQYMRRAMKFIPDQLEVRLLHGTILIVSGKVDEGIEVLVPVVDLSLPNMNTLAGAMCLALGYQLKGKEHKKEKYLKFVDQHEQLLHGLGRQLCDVISKRMVITQNPALAAPESR</sequence>
<dbReference type="InterPro" id="IPR019734">
    <property type="entry name" value="TPR_rpt"/>
</dbReference>
<accession>A0A5D4H325</accession>
<dbReference type="InterPro" id="IPR011990">
    <property type="entry name" value="TPR-like_helical_dom_sf"/>
</dbReference>
<dbReference type="CDD" id="cd05709">
    <property type="entry name" value="S2P-M50"/>
    <property type="match status" value="1"/>
</dbReference>
<evidence type="ECO:0000259" key="9">
    <source>
        <dbReference type="Pfam" id="PF02163"/>
    </source>
</evidence>
<dbReference type="PROSITE" id="PS50005">
    <property type="entry name" value="TPR"/>
    <property type="match status" value="1"/>
</dbReference>
<dbReference type="AlphaFoldDB" id="A0A5D4H325"/>
<comment type="subcellular location">
    <subcellularLocation>
        <location evidence="2">Membrane</location>
        <topology evidence="2">Multi-pass membrane protein</topology>
    </subcellularLocation>
</comment>
<evidence type="ECO:0000256" key="3">
    <source>
        <dbReference type="ARBA" id="ARBA00007931"/>
    </source>
</evidence>
<keyword evidence="6 8" id="KW-0472">Membrane</keyword>
<dbReference type="EMBL" id="VTAV01000011">
    <property type="protein sequence ID" value="TYR34682.1"/>
    <property type="molecule type" value="Genomic_DNA"/>
</dbReference>
<proteinExistence type="inferred from homology"/>
<dbReference type="RefSeq" id="WP_148919956.1">
    <property type="nucleotide sequence ID" value="NZ_VTAV01000011.1"/>
</dbReference>
<dbReference type="Proteomes" id="UP000322362">
    <property type="component" value="Unassembled WGS sequence"/>
</dbReference>
<feature type="transmembrane region" description="Helical" evidence="8">
    <location>
        <begin position="44"/>
        <end position="65"/>
    </location>
</feature>
<feature type="transmembrane region" description="Helical" evidence="8">
    <location>
        <begin position="155"/>
        <end position="178"/>
    </location>
</feature>
<keyword evidence="4 8" id="KW-0812">Transmembrane</keyword>